<name>A0AA35TAG7_GEOBA</name>
<feature type="region of interest" description="Disordered" evidence="1">
    <location>
        <begin position="713"/>
        <end position="748"/>
    </location>
</feature>
<gene>
    <name evidence="3" type="ORF">GBAR_LOCUS24599</name>
</gene>
<dbReference type="EMBL" id="CASHTH010003387">
    <property type="protein sequence ID" value="CAI8044339.1"/>
    <property type="molecule type" value="Genomic_DNA"/>
</dbReference>
<comment type="caution">
    <text evidence="3">The sequence shown here is derived from an EMBL/GenBank/DDBJ whole genome shotgun (WGS) entry which is preliminary data.</text>
</comment>
<feature type="region of interest" description="Disordered" evidence="1">
    <location>
        <begin position="304"/>
        <end position="343"/>
    </location>
</feature>
<sequence>MKFSTYSAYFLLCGLLLIWQGTKAAEVRCFPEVHCEGELIQTVFTPRECCIENAIGVSYDYSGQIEKCHTCEEVKVRLPTYNSSDRYTAKNTTLRMAKRLPASLGEAQFIYPEEVTLHVIVPAVSIERSSYSIEYSENLAVTVCLSYDNTGGGHAQFSVNVSVTGQDGGFSKTHKFDFTALSGRSCDSVSLPLSAIHDPFTDTVFSVAIVHQDQSPFDLGPNSSVSLTVKALIDMGSTALSEIIAVVFVENSTKSCLTTTLTLPEQRPQRLTLTIVSTFNISPFELPKFRVGGRRNTVIMVEEEPQPTLESVGTPEGGREEEGEGEKGGEEEEEGEEEVATGTRAAEVRCFPEVHCEGELIQTVFTPRECCIENAIGVSYDYSGQIERCHTCEVLGWKQAHVYAIEDSVISIPFGANRGAAESRSIFNVEYISNEANATMLDQRDGQTAPCILSEAQFIYPEEVTLHVIVPEVSFESSSYRADVTENLAVPVCLYYDNTGEVTLSSASIYRWPQKVKILFLCTFWCVPRDEWRCGGFFKTFDFTALSGRSCDSVSLPRSAVHDPFTDTVFSVAIVHQDQPPFDLGPHSSASLIINALKVPEVQFEESQTTYTLPVTSIETCLVRTPPDEMDSTLPLTVNVSLSRDMGSTALSEIIAVVFVENSTKSCLTTTLTLPEQRPQRLTLTIVSTFNISAFELPKFRVGGRRNTVIMVEEEPQPTLGSVGTPEGGREEEGEGEEGEEEVATGSGDDIELDIVGDACLRRGQILESQTLIRRDSSSGAAADPLTGTSAATSPRAVAEDLAETTCRPLRNAAEEWGCRTATETAAEIVTANFRIQITSDDPLEPADVLVTYDGNEEGTRVVVEPGETESVEVEFLSGEIGIGDRDRAVVVRSLNGASVSKGC</sequence>
<feature type="region of interest" description="Disordered" evidence="1">
    <location>
        <begin position="775"/>
        <end position="800"/>
    </location>
</feature>
<accession>A0AA35TAG7</accession>
<keyword evidence="2" id="KW-0732">Signal</keyword>
<feature type="signal peptide" evidence="2">
    <location>
        <begin position="1"/>
        <end position="24"/>
    </location>
</feature>
<reference evidence="3" key="1">
    <citation type="submission" date="2023-03" db="EMBL/GenBank/DDBJ databases">
        <authorList>
            <person name="Steffen K."/>
            <person name="Cardenas P."/>
        </authorList>
    </citation>
    <scope>NUCLEOTIDE SEQUENCE</scope>
</reference>
<organism evidence="3 4">
    <name type="scientific">Geodia barretti</name>
    <name type="common">Barrett's horny sponge</name>
    <dbReference type="NCBI Taxonomy" id="519541"/>
    <lineage>
        <taxon>Eukaryota</taxon>
        <taxon>Metazoa</taxon>
        <taxon>Porifera</taxon>
        <taxon>Demospongiae</taxon>
        <taxon>Heteroscleromorpha</taxon>
        <taxon>Tetractinellida</taxon>
        <taxon>Astrophorina</taxon>
        <taxon>Geodiidae</taxon>
        <taxon>Geodia</taxon>
    </lineage>
</organism>
<evidence type="ECO:0000313" key="3">
    <source>
        <dbReference type="EMBL" id="CAI8044339.1"/>
    </source>
</evidence>
<protein>
    <submittedName>
        <fullName evidence="3">Uncharacterized protein</fullName>
    </submittedName>
</protein>
<feature type="compositionally biased region" description="Acidic residues" evidence="1">
    <location>
        <begin position="730"/>
        <end position="748"/>
    </location>
</feature>
<dbReference type="Proteomes" id="UP001174909">
    <property type="component" value="Unassembled WGS sequence"/>
</dbReference>
<evidence type="ECO:0000256" key="2">
    <source>
        <dbReference type="SAM" id="SignalP"/>
    </source>
</evidence>
<feature type="chain" id="PRO_5041321106" evidence="2">
    <location>
        <begin position="25"/>
        <end position="904"/>
    </location>
</feature>
<dbReference type="AlphaFoldDB" id="A0AA35TAG7"/>
<evidence type="ECO:0000256" key="1">
    <source>
        <dbReference type="SAM" id="MobiDB-lite"/>
    </source>
</evidence>
<evidence type="ECO:0000313" key="4">
    <source>
        <dbReference type="Proteomes" id="UP001174909"/>
    </source>
</evidence>
<proteinExistence type="predicted"/>
<feature type="compositionally biased region" description="Basic and acidic residues" evidence="1">
    <location>
        <begin position="317"/>
        <end position="328"/>
    </location>
</feature>
<keyword evidence="4" id="KW-1185">Reference proteome</keyword>
<feature type="compositionally biased region" description="Acidic residues" evidence="1">
    <location>
        <begin position="329"/>
        <end position="339"/>
    </location>
</feature>